<feature type="region of interest" description="Disordered" evidence="1">
    <location>
        <begin position="150"/>
        <end position="177"/>
    </location>
</feature>
<feature type="non-terminal residue" evidence="2">
    <location>
        <position position="1"/>
    </location>
</feature>
<feature type="compositionally biased region" description="Low complexity" evidence="1">
    <location>
        <begin position="67"/>
        <end position="78"/>
    </location>
</feature>
<reference evidence="2 3" key="1">
    <citation type="journal article" date="2019" name="Sci. Rep.">
        <title>A high-quality genome of Eragrostis curvula grass provides insights into Poaceae evolution and supports new strategies to enhance forage quality.</title>
        <authorList>
            <person name="Carballo J."/>
            <person name="Santos B.A.C.M."/>
            <person name="Zappacosta D."/>
            <person name="Garbus I."/>
            <person name="Selva J.P."/>
            <person name="Gallo C.A."/>
            <person name="Diaz A."/>
            <person name="Albertini E."/>
            <person name="Caccamo M."/>
            <person name="Echenique V."/>
        </authorList>
    </citation>
    <scope>NUCLEOTIDE SEQUENCE [LARGE SCALE GENOMIC DNA]</scope>
    <source>
        <strain evidence="3">cv. Victoria</strain>
        <tissue evidence="2">Leaf</tissue>
    </source>
</reference>
<proteinExistence type="predicted"/>
<dbReference type="Gramene" id="TVU43203">
    <property type="protein sequence ID" value="TVU43203"/>
    <property type="gene ID" value="EJB05_09649"/>
</dbReference>
<organism evidence="2 3">
    <name type="scientific">Eragrostis curvula</name>
    <name type="common">weeping love grass</name>
    <dbReference type="NCBI Taxonomy" id="38414"/>
    <lineage>
        <taxon>Eukaryota</taxon>
        <taxon>Viridiplantae</taxon>
        <taxon>Streptophyta</taxon>
        <taxon>Embryophyta</taxon>
        <taxon>Tracheophyta</taxon>
        <taxon>Spermatophyta</taxon>
        <taxon>Magnoliopsida</taxon>
        <taxon>Liliopsida</taxon>
        <taxon>Poales</taxon>
        <taxon>Poaceae</taxon>
        <taxon>PACMAD clade</taxon>
        <taxon>Chloridoideae</taxon>
        <taxon>Eragrostideae</taxon>
        <taxon>Eragrostidinae</taxon>
        <taxon>Eragrostis</taxon>
    </lineage>
</organism>
<dbReference type="EMBL" id="RWGY01000005">
    <property type="protein sequence ID" value="TVU43203.1"/>
    <property type="molecule type" value="Genomic_DNA"/>
</dbReference>
<dbReference type="Proteomes" id="UP000324897">
    <property type="component" value="Unassembled WGS sequence"/>
</dbReference>
<accession>A0A5J9W5I8</accession>
<feature type="non-terminal residue" evidence="2">
    <location>
        <position position="346"/>
    </location>
</feature>
<feature type="region of interest" description="Disordered" evidence="1">
    <location>
        <begin position="263"/>
        <end position="304"/>
    </location>
</feature>
<evidence type="ECO:0000313" key="2">
    <source>
        <dbReference type="EMBL" id="TVU43203.1"/>
    </source>
</evidence>
<sequence length="346" mass="36583">MGPAPSYCYTVATTIFGLGCARSFSKPVGSPLPHHRPQPPGGHYRHSSSSPILPDPSSPPHRAAQISSSSSSSSPQCPGSSAPLRFLLLLFAPFRSDKPNRASVQLRCAAARLHLQARQRRSSSPSRNVLFSSLLPIHLHSVPSASPALPPPRISPFTERAVCQPGGAPRPSTSSVAPTSVCLRLPRRLATSVVEANSVDDKHLASGASDRMKRRAIRISRTVAQGEYIIVRAHVQYVNPISQFHGATSDNFLSSPTPIPFPSLPSSTTSHASSLQSTANAAATPASTASPHPSSLHPPQASIPTSATGLPCAMSISPHLARNLYNKHSLYQGNRAVVVARFEAAI</sequence>
<gene>
    <name evidence="2" type="ORF">EJB05_09649</name>
</gene>
<comment type="caution">
    <text evidence="2">The sequence shown here is derived from an EMBL/GenBank/DDBJ whole genome shotgun (WGS) entry which is preliminary data.</text>
</comment>
<keyword evidence="3" id="KW-1185">Reference proteome</keyword>
<dbReference type="AlphaFoldDB" id="A0A5J9W5I8"/>
<name>A0A5J9W5I8_9POAL</name>
<feature type="region of interest" description="Disordered" evidence="1">
    <location>
        <begin position="27"/>
        <end position="78"/>
    </location>
</feature>
<evidence type="ECO:0000256" key="1">
    <source>
        <dbReference type="SAM" id="MobiDB-lite"/>
    </source>
</evidence>
<feature type="compositionally biased region" description="Low complexity" evidence="1">
    <location>
        <begin position="264"/>
        <end position="302"/>
    </location>
</feature>
<protein>
    <submittedName>
        <fullName evidence="2">Uncharacterized protein</fullName>
    </submittedName>
</protein>
<evidence type="ECO:0000313" key="3">
    <source>
        <dbReference type="Proteomes" id="UP000324897"/>
    </source>
</evidence>